<dbReference type="EMBL" id="AYYZ01000025">
    <property type="protein sequence ID" value="KRM52283.1"/>
    <property type="molecule type" value="Genomic_DNA"/>
</dbReference>
<name>A0A0R1ZK81_9LACO</name>
<proteinExistence type="predicted"/>
<organism evidence="1 2">
    <name type="scientific">Ligilactobacillus araffinosus DSM 20653</name>
    <dbReference type="NCBI Taxonomy" id="1423820"/>
    <lineage>
        <taxon>Bacteria</taxon>
        <taxon>Bacillati</taxon>
        <taxon>Bacillota</taxon>
        <taxon>Bacilli</taxon>
        <taxon>Lactobacillales</taxon>
        <taxon>Lactobacillaceae</taxon>
        <taxon>Ligilactobacillus</taxon>
    </lineage>
</organism>
<gene>
    <name evidence="1" type="ORF">FC64_GL000708</name>
</gene>
<dbReference type="Proteomes" id="UP000051291">
    <property type="component" value="Unassembled WGS sequence"/>
</dbReference>
<dbReference type="PATRIC" id="fig|1423820.4.peg.718"/>
<comment type="caution">
    <text evidence="1">The sequence shown here is derived from an EMBL/GenBank/DDBJ whole genome shotgun (WGS) entry which is preliminary data.</text>
</comment>
<accession>A0A0R1ZK81</accession>
<sequence>MISYNLKSRNRKYFDILRLIQNLNGSNIHLQESLWLVKTNETPETMYEKFYQILDNYDSLFICELMPNYQGLASPADWNFIEKYTFN</sequence>
<evidence type="ECO:0000313" key="2">
    <source>
        <dbReference type="Proteomes" id="UP000051291"/>
    </source>
</evidence>
<dbReference type="AlphaFoldDB" id="A0A0R1ZK81"/>
<evidence type="ECO:0000313" key="1">
    <source>
        <dbReference type="EMBL" id="KRM52283.1"/>
    </source>
</evidence>
<keyword evidence="2" id="KW-1185">Reference proteome</keyword>
<protein>
    <submittedName>
        <fullName evidence="1">Uncharacterized protein</fullName>
    </submittedName>
</protein>
<reference evidence="1 2" key="1">
    <citation type="journal article" date="2015" name="Genome Announc.">
        <title>Expanding the biotechnology potential of lactobacilli through comparative genomics of 213 strains and associated genera.</title>
        <authorList>
            <person name="Sun Z."/>
            <person name="Harris H.M."/>
            <person name="McCann A."/>
            <person name="Guo C."/>
            <person name="Argimon S."/>
            <person name="Zhang W."/>
            <person name="Yang X."/>
            <person name="Jeffery I.B."/>
            <person name="Cooney J.C."/>
            <person name="Kagawa T.F."/>
            <person name="Liu W."/>
            <person name="Song Y."/>
            <person name="Salvetti E."/>
            <person name="Wrobel A."/>
            <person name="Rasinkangas P."/>
            <person name="Parkhill J."/>
            <person name="Rea M.C."/>
            <person name="O'Sullivan O."/>
            <person name="Ritari J."/>
            <person name="Douillard F.P."/>
            <person name="Paul Ross R."/>
            <person name="Yang R."/>
            <person name="Briner A.E."/>
            <person name="Felis G.E."/>
            <person name="de Vos W.M."/>
            <person name="Barrangou R."/>
            <person name="Klaenhammer T.R."/>
            <person name="Caufield P.W."/>
            <person name="Cui Y."/>
            <person name="Zhang H."/>
            <person name="O'Toole P.W."/>
        </authorList>
    </citation>
    <scope>NUCLEOTIDE SEQUENCE [LARGE SCALE GENOMIC DNA]</scope>
    <source>
        <strain evidence="1 2">DSM 20653</strain>
    </source>
</reference>